<dbReference type="InterPro" id="IPR033942">
    <property type="entry name" value="IMPase"/>
</dbReference>
<keyword evidence="4 7" id="KW-0479">Metal-binding</keyword>
<dbReference type="GO" id="GO:0007165">
    <property type="term" value="P:signal transduction"/>
    <property type="evidence" value="ECO:0007669"/>
    <property type="project" value="TreeGrafter"/>
</dbReference>
<feature type="binding site" evidence="7">
    <location>
        <position position="90"/>
    </location>
    <ligand>
        <name>Mg(2+)</name>
        <dbReference type="ChEBI" id="CHEBI:18420"/>
        <label>2</label>
    </ligand>
</feature>
<dbReference type="PANTHER" id="PTHR20854:SF4">
    <property type="entry name" value="INOSITOL-1-MONOPHOSPHATASE-RELATED"/>
    <property type="match status" value="1"/>
</dbReference>
<keyword evidence="10" id="KW-1185">Reference proteome</keyword>
<dbReference type="EMBL" id="LT840184">
    <property type="protein sequence ID" value="SMF92471.1"/>
    <property type="molecule type" value="Genomic_DNA"/>
</dbReference>
<feature type="binding site" evidence="7">
    <location>
        <position position="70"/>
    </location>
    <ligand>
        <name>Mg(2+)</name>
        <dbReference type="ChEBI" id="CHEBI:18420"/>
        <label>1</label>
        <note>catalytic</note>
    </ligand>
</feature>
<accession>A0A1X7HUS7</accession>
<dbReference type="GO" id="GO:0006020">
    <property type="term" value="P:inositol metabolic process"/>
    <property type="evidence" value="ECO:0007669"/>
    <property type="project" value="TreeGrafter"/>
</dbReference>
<name>A0A1X7HUS7_9BACL</name>
<dbReference type="AlphaFoldDB" id="A0A1X7HUS7"/>
<dbReference type="InterPro" id="IPR000760">
    <property type="entry name" value="Inositol_monophosphatase-like"/>
</dbReference>
<reference evidence="9 10" key="1">
    <citation type="submission" date="2017-04" db="EMBL/GenBank/DDBJ databases">
        <authorList>
            <person name="Afonso C.L."/>
            <person name="Miller P.J."/>
            <person name="Scott M.A."/>
            <person name="Spackman E."/>
            <person name="Goraichik I."/>
            <person name="Dimitrov K.M."/>
            <person name="Suarez D.L."/>
            <person name="Swayne D.E."/>
        </authorList>
    </citation>
    <scope>NUCLEOTIDE SEQUENCE [LARGE SCALE GENOMIC DNA]</scope>
    <source>
        <strain evidence="9 10">N3/975</strain>
    </source>
</reference>
<evidence type="ECO:0000313" key="9">
    <source>
        <dbReference type="EMBL" id="SMF92471.1"/>
    </source>
</evidence>
<organism evidence="9 10">
    <name type="scientific">Paenibacillus uliginis N3/975</name>
    <dbReference type="NCBI Taxonomy" id="1313296"/>
    <lineage>
        <taxon>Bacteria</taxon>
        <taxon>Bacillati</taxon>
        <taxon>Bacillota</taxon>
        <taxon>Bacilli</taxon>
        <taxon>Bacillales</taxon>
        <taxon>Paenibacillaceae</taxon>
        <taxon>Paenibacillus</taxon>
    </lineage>
</organism>
<keyword evidence="6 7" id="KW-0460">Magnesium</keyword>
<dbReference type="GO" id="GO:0008934">
    <property type="term" value="F:inositol monophosphate 1-phosphatase activity"/>
    <property type="evidence" value="ECO:0007669"/>
    <property type="project" value="InterPro"/>
</dbReference>
<dbReference type="STRING" id="1313296.SAMN05661091_5839"/>
<evidence type="ECO:0000256" key="2">
    <source>
        <dbReference type="ARBA" id="ARBA00001946"/>
    </source>
</evidence>
<evidence type="ECO:0000256" key="5">
    <source>
        <dbReference type="ARBA" id="ARBA00022801"/>
    </source>
</evidence>
<dbReference type="Proteomes" id="UP000192940">
    <property type="component" value="Chromosome I"/>
</dbReference>
<dbReference type="Gene3D" id="3.40.190.80">
    <property type="match status" value="1"/>
</dbReference>
<dbReference type="PANTHER" id="PTHR20854">
    <property type="entry name" value="INOSITOL MONOPHOSPHATASE"/>
    <property type="match status" value="1"/>
</dbReference>
<dbReference type="GO" id="GO:0046872">
    <property type="term" value="F:metal ion binding"/>
    <property type="evidence" value="ECO:0007669"/>
    <property type="project" value="UniProtKB-KW"/>
</dbReference>
<dbReference type="PRINTS" id="PR00377">
    <property type="entry name" value="IMPHPHTASES"/>
</dbReference>
<dbReference type="Pfam" id="PF00459">
    <property type="entry name" value="Inositol_P"/>
    <property type="match status" value="1"/>
</dbReference>
<feature type="binding site" evidence="7">
    <location>
        <position position="93"/>
    </location>
    <ligand>
        <name>Mg(2+)</name>
        <dbReference type="ChEBI" id="CHEBI:18420"/>
        <label>2</label>
    </ligand>
</feature>
<dbReference type="GO" id="GO:0046854">
    <property type="term" value="P:phosphatidylinositol phosphate biosynthetic process"/>
    <property type="evidence" value="ECO:0007669"/>
    <property type="project" value="InterPro"/>
</dbReference>
<sequence>MKEDAQEWAIFAEKMVRLAGEKIIELRNESRVEITMKNAGELVTSADLASDHIIRDAIVSTYPEHGILSEETTEGVLAKDRFKGPLWIIDPLDGTVNYSRNLPHFAISAAIAVDGVVWAGAVHAPDLGVTYVGVRGGGAFCNGEQLQVQPVNTLSESVVGTGFPHDKSKVHLALERVNLLATHCRDIRRLAAPAIDICYVASGRLDAHTESLAPWDVAAAGLIAREAGAITGHIGEVSAEIPVELYGEGVVIASPGIVEELLSLLRNDL</sequence>
<dbReference type="PROSITE" id="PS00630">
    <property type="entry name" value="IMP_2"/>
    <property type="match status" value="1"/>
</dbReference>
<comment type="cofactor">
    <cofactor evidence="2 7 8">
        <name>Mg(2+)</name>
        <dbReference type="ChEBI" id="CHEBI:18420"/>
    </cofactor>
</comment>
<evidence type="ECO:0000256" key="7">
    <source>
        <dbReference type="PIRSR" id="PIRSR600760-2"/>
    </source>
</evidence>
<evidence type="ECO:0000256" key="4">
    <source>
        <dbReference type="ARBA" id="ARBA00022723"/>
    </source>
</evidence>
<evidence type="ECO:0000256" key="8">
    <source>
        <dbReference type="RuleBase" id="RU364068"/>
    </source>
</evidence>
<comment type="catalytic activity">
    <reaction evidence="1 8">
        <text>a myo-inositol phosphate + H2O = myo-inositol + phosphate</text>
        <dbReference type="Rhea" id="RHEA:24056"/>
        <dbReference type="ChEBI" id="CHEBI:15377"/>
        <dbReference type="ChEBI" id="CHEBI:17268"/>
        <dbReference type="ChEBI" id="CHEBI:43474"/>
        <dbReference type="ChEBI" id="CHEBI:84139"/>
        <dbReference type="EC" id="3.1.3.25"/>
    </reaction>
</comment>
<evidence type="ECO:0000256" key="6">
    <source>
        <dbReference type="ARBA" id="ARBA00022842"/>
    </source>
</evidence>
<keyword evidence="5 8" id="KW-0378">Hydrolase</keyword>
<protein>
    <recommendedName>
        <fullName evidence="8">Inositol-1-monophosphatase</fullName>
        <ecNumber evidence="8">3.1.3.25</ecNumber>
    </recommendedName>
</protein>
<comment type="similarity">
    <text evidence="3 8">Belongs to the inositol monophosphatase superfamily.</text>
</comment>
<feature type="binding site" evidence="7">
    <location>
        <position position="216"/>
    </location>
    <ligand>
        <name>Mg(2+)</name>
        <dbReference type="ChEBI" id="CHEBI:18420"/>
        <label>1</label>
        <note>catalytic</note>
    </ligand>
</feature>
<dbReference type="RefSeq" id="WP_208916546.1">
    <property type="nucleotide sequence ID" value="NZ_LT840184.1"/>
</dbReference>
<feature type="binding site" evidence="7">
    <location>
        <position position="92"/>
    </location>
    <ligand>
        <name>Mg(2+)</name>
        <dbReference type="ChEBI" id="CHEBI:18420"/>
        <label>1</label>
        <note>catalytic</note>
    </ligand>
</feature>
<dbReference type="PROSITE" id="PS00629">
    <property type="entry name" value="IMP_1"/>
    <property type="match status" value="1"/>
</dbReference>
<gene>
    <name evidence="9" type="ORF">SAMN05661091_5839</name>
</gene>
<evidence type="ECO:0000313" key="10">
    <source>
        <dbReference type="Proteomes" id="UP000192940"/>
    </source>
</evidence>
<evidence type="ECO:0000256" key="1">
    <source>
        <dbReference type="ARBA" id="ARBA00001033"/>
    </source>
</evidence>
<dbReference type="InterPro" id="IPR020583">
    <property type="entry name" value="Inositol_monoP_metal-BS"/>
</dbReference>
<dbReference type="InterPro" id="IPR020550">
    <property type="entry name" value="Inositol_monophosphatase_CS"/>
</dbReference>
<dbReference type="SUPFAM" id="SSF56655">
    <property type="entry name" value="Carbohydrate phosphatase"/>
    <property type="match status" value="1"/>
</dbReference>
<dbReference type="EC" id="3.1.3.25" evidence="8"/>
<evidence type="ECO:0000256" key="3">
    <source>
        <dbReference type="ARBA" id="ARBA00009759"/>
    </source>
</evidence>
<proteinExistence type="inferred from homology"/>
<dbReference type="Gene3D" id="3.30.540.10">
    <property type="entry name" value="Fructose-1,6-Bisphosphatase, subunit A, domain 1"/>
    <property type="match status" value="1"/>
</dbReference>
<dbReference type="CDD" id="cd01639">
    <property type="entry name" value="IMPase"/>
    <property type="match status" value="1"/>
</dbReference>